<evidence type="ECO:0000256" key="6">
    <source>
        <dbReference type="ARBA" id="ARBA00023136"/>
    </source>
</evidence>
<feature type="transmembrane region" description="Helical" evidence="8">
    <location>
        <begin position="240"/>
        <end position="259"/>
    </location>
</feature>
<organism evidence="10 11">
    <name type="scientific">Kibdelosporangium phytohabitans</name>
    <dbReference type="NCBI Taxonomy" id="860235"/>
    <lineage>
        <taxon>Bacteria</taxon>
        <taxon>Bacillati</taxon>
        <taxon>Actinomycetota</taxon>
        <taxon>Actinomycetes</taxon>
        <taxon>Pseudonocardiales</taxon>
        <taxon>Pseudonocardiaceae</taxon>
        <taxon>Kibdelosporangium</taxon>
    </lineage>
</organism>
<dbReference type="RefSeq" id="WP_054292827.1">
    <property type="nucleotide sequence ID" value="NZ_CP012752.1"/>
</dbReference>
<keyword evidence="4 8" id="KW-0812">Transmembrane</keyword>
<accession>A0A0N9I5J2</accession>
<proteinExistence type="inferred from homology"/>
<evidence type="ECO:0000313" key="10">
    <source>
        <dbReference type="EMBL" id="ALG10925.1"/>
    </source>
</evidence>
<evidence type="ECO:0000256" key="2">
    <source>
        <dbReference type="ARBA" id="ARBA00007783"/>
    </source>
</evidence>
<evidence type="ECO:0000256" key="4">
    <source>
        <dbReference type="ARBA" id="ARBA00022692"/>
    </source>
</evidence>
<feature type="transmembrane region" description="Helical" evidence="8">
    <location>
        <begin position="30"/>
        <end position="48"/>
    </location>
</feature>
<dbReference type="InterPro" id="IPR013525">
    <property type="entry name" value="ABC2_TM"/>
</dbReference>
<protein>
    <recommendedName>
        <fullName evidence="8">Transport permease protein</fullName>
    </recommendedName>
</protein>
<feature type="transmembrane region" description="Helical" evidence="8">
    <location>
        <begin position="63"/>
        <end position="85"/>
    </location>
</feature>
<evidence type="ECO:0000256" key="3">
    <source>
        <dbReference type="ARBA" id="ARBA00022475"/>
    </source>
</evidence>
<comment type="similarity">
    <text evidence="2 8">Belongs to the ABC-2 integral membrane protein family.</text>
</comment>
<gene>
    <name evidence="10" type="ORF">AOZ06_32160</name>
</gene>
<keyword evidence="8" id="KW-0813">Transport</keyword>
<comment type="subcellular location">
    <subcellularLocation>
        <location evidence="1 8">Cell membrane</location>
        <topology evidence="1 8">Multi-pass membrane protein</topology>
    </subcellularLocation>
</comment>
<dbReference type="Proteomes" id="UP000063699">
    <property type="component" value="Chromosome"/>
</dbReference>
<dbReference type="InterPro" id="IPR051328">
    <property type="entry name" value="T7SS_ABC-Transporter"/>
</dbReference>
<evidence type="ECO:0000256" key="1">
    <source>
        <dbReference type="ARBA" id="ARBA00004651"/>
    </source>
</evidence>
<keyword evidence="7" id="KW-0046">Antibiotic resistance</keyword>
<dbReference type="InterPro" id="IPR047817">
    <property type="entry name" value="ABC2_TM_bact-type"/>
</dbReference>
<feature type="transmembrane region" description="Helical" evidence="8">
    <location>
        <begin position="173"/>
        <end position="193"/>
    </location>
</feature>
<sequence>MIATARSAVVDCLLLTQRNLRNTLRIPQALVFNMMQPILFVLLFSYVFGEAIPLPGGANYREYVIIGIFVQTVAFGGMTTGAGLADDMRKGLIDRFRSIPMTQSAVLVGRTVSDIFRNALTIVFMALIALLVGWRTHTSFGAVISGFLVLLLFAFAVSWIGTLLGLAVGNPEAVISGGLAVVFPVVWLSNAFVPIEGMAPWMQAVASWNPVSSVVVAVRDLLGNPNPVGADPVWPLQHPVAAALLWSAALLLICVPLAARSYRRKAQ</sequence>
<evidence type="ECO:0000313" key="11">
    <source>
        <dbReference type="Proteomes" id="UP000063699"/>
    </source>
</evidence>
<keyword evidence="3 8" id="KW-1003">Cell membrane</keyword>
<evidence type="ECO:0000256" key="8">
    <source>
        <dbReference type="RuleBase" id="RU361157"/>
    </source>
</evidence>
<dbReference type="PIRSF" id="PIRSF006648">
    <property type="entry name" value="DrrB"/>
    <property type="match status" value="1"/>
</dbReference>
<evidence type="ECO:0000256" key="5">
    <source>
        <dbReference type="ARBA" id="ARBA00022989"/>
    </source>
</evidence>
<reference evidence="10 11" key="1">
    <citation type="submission" date="2015-07" db="EMBL/GenBank/DDBJ databases">
        <title>Genome sequencing of Kibdelosporangium phytohabitans.</title>
        <authorList>
            <person name="Qin S."/>
            <person name="Xing K."/>
        </authorList>
    </citation>
    <scope>NUCLEOTIDE SEQUENCE [LARGE SCALE GENOMIC DNA]</scope>
    <source>
        <strain evidence="10 11">KLBMP1111</strain>
    </source>
</reference>
<name>A0A0N9I5J2_9PSEU</name>
<dbReference type="KEGG" id="kphy:AOZ06_32160"/>
<evidence type="ECO:0000259" key="9">
    <source>
        <dbReference type="PROSITE" id="PS51012"/>
    </source>
</evidence>
<dbReference type="Pfam" id="PF01061">
    <property type="entry name" value="ABC2_membrane"/>
    <property type="match status" value="1"/>
</dbReference>
<keyword evidence="6 8" id="KW-0472">Membrane</keyword>
<dbReference type="AlphaFoldDB" id="A0A0N9I5J2"/>
<dbReference type="GO" id="GO:0140359">
    <property type="term" value="F:ABC-type transporter activity"/>
    <property type="evidence" value="ECO:0007669"/>
    <property type="project" value="InterPro"/>
</dbReference>
<dbReference type="PANTHER" id="PTHR43077">
    <property type="entry name" value="TRANSPORT PERMEASE YVFS-RELATED"/>
    <property type="match status" value="1"/>
</dbReference>
<dbReference type="GO" id="GO:0043190">
    <property type="term" value="C:ATP-binding cassette (ABC) transporter complex"/>
    <property type="evidence" value="ECO:0007669"/>
    <property type="project" value="InterPro"/>
</dbReference>
<feature type="transmembrane region" description="Helical" evidence="8">
    <location>
        <begin position="115"/>
        <end position="134"/>
    </location>
</feature>
<dbReference type="EMBL" id="CP012752">
    <property type="protein sequence ID" value="ALG10925.1"/>
    <property type="molecule type" value="Genomic_DNA"/>
</dbReference>
<keyword evidence="11" id="KW-1185">Reference proteome</keyword>
<keyword evidence="5 8" id="KW-1133">Transmembrane helix</keyword>
<feature type="transmembrane region" description="Helical" evidence="8">
    <location>
        <begin position="140"/>
        <end position="166"/>
    </location>
</feature>
<dbReference type="PROSITE" id="PS51012">
    <property type="entry name" value="ABC_TM2"/>
    <property type="match status" value="1"/>
</dbReference>
<evidence type="ECO:0000256" key="7">
    <source>
        <dbReference type="ARBA" id="ARBA00023251"/>
    </source>
</evidence>
<dbReference type="InterPro" id="IPR000412">
    <property type="entry name" value="ABC_2_transport"/>
</dbReference>
<dbReference type="PANTHER" id="PTHR43077:SF8">
    <property type="entry name" value="DOXORUBICIN RESISTANCE ABC TRANSPORTER PERMEASE PROTEIN DRRB"/>
    <property type="match status" value="1"/>
</dbReference>
<dbReference type="GO" id="GO:0046677">
    <property type="term" value="P:response to antibiotic"/>
    <property type="evidence" value="ECO:0007669"/>
    <property type="project" value="UniProtKB-KW"/>
</dbReference>
<feature type="domain" description="ABC transmembrane type-2" evidence="9">
    <location>
        <begin position="28"/>
        <end position="265"/>
    </location>
</feature>
<dbReference type="STRING" id="860235.AOZ06_32160"/>